<dbReference type="Proteomes" id="UP000732619">
    <property type="component" value="Unassembled WGS sequence"/>
</dbReference>
<name>A0A8T3VPQ1_METOL</name>
<organism evidence="1 2">
    <name type="scientific">Methanobrevibacter olleyae</name>
    <dbReference type="NCBI Taxonomy" id="294671"/>
    <lineage>
        <taxon>Archaea</taxon>
        <taxon>Methanobacteriati</taxon>
        <taxon>Methanobacteriota</taxon>
        <taxon>Methanomada group</taxon>
        <taxon>Methanobacteria</taxon>
        <taxon>Methanobacteriales</taxon>
        <taxon>Methanobacteriaceae</taxon>
        <taxon>Methanobrevibacter</taxon>
    </lineage>
</organism>
<sequence length="94" mass="11252">MILDIFSVIESELVLVLEESLEYDSNKMEELLNFSIKLLRILLQILNTKYEIINNKISDKEYQKLNSESSDRIFKLQNGFYTLVYDEKIDRRIQ</sequence>
<accession>A0A8T3VPQ1</accession>
<protein>
    <submittedName>
        <fullName evidence="1">Uncharacterized protein</fullName>
    </submittedName>
</protein>
<reference evidence="1" key="1">
    <citation type="submission" date="2019-04" db="EMBL/GenBank/DDBJ databases">
        <title>Evolution of Biomass-Degrading Anaerobic Consortia Revealed by Metagenomics.</title>
        <authorList>
            <person name="Peng X."/>
        </authorList>
    </citation>
    <scope>NUCLEOTIDE SEQUENCE</scope>
    <source>
        <strain evidence="1">SIG14</strain>
    </source>
</reference>
<evidence type="ECO:0000313" key="2">
    <source>
        <dbReference type="Proteomes" id="UP000732619"/>
    </source>
</evidence>
<comment type="caution">
    <text evidence="1">The sequence shown here is derived from an EMBL/GenBank/DDBJ whole genome shotgun (WGS) entry which is preliminary data.</text>
</comment>
<proteinExistence type="predicted"/>
<dbReference type="EMBL" id="SUTG01000065">
    <property type="protein sequence ID" value="MBE6513292.1"/>
    <property type="molecule type" value="Genomic_DNA"/>
</dbReference>
<dbReference type="AlphaFoldDB" id="A0A8T3VPQ1"/>
<evidence type="ECO:0000313" key="1">
    <source>
        <dbReference type="EMBL" id="MBE6513292.1"/>
    </source>
</evidence>
<gene>
    <name evidence="1" type="ORF">E7Z75_09165</name>
</gene>